<keyword evidence="4" id="KW-0234">DNA repair</keyword>
<dbReference type="GO" id="GO:0005634">
    <property type="term" value="C:nucleus"/>
    <property type="evidence" value="ECO:0007669"/>
    <property type="project" value="UniProtKB-SubCell"/>
</dbReference>
<dbReference type="Pfam" id="PF01834">
    <property type="entry name" value="XRCC1_N"/>
    <property type="match status" value="1"/>
</dbReference>
<evidence type="ECO:0000256" key="3">
    <source>
        <dbReference type="ARBA" id="ARBA00022763"/>
    </source>
</evidence>
<accession>A0A0N4V4V6</accession>
<dbReference type="InterPro" id="IPR008979">
    <property type="entry name" value="Galactose-bd-like_sf"/>
</dbReference>
<dbReference type="InterPro" id="IPR002706">
    <property type="entry name" value="Xrcc1_N"/>
</dbReference>
<keyword evidence="5" id="KW-0539">Nucleus</keyword>
<dbReference type="OrthoDB" id="25840at2759"/>
<dbReference type="WBParaSite" id="EVEC_0000520601-mRNA-1">
    <property type="protein sequence ID" value="EVEC_0000520601-mRNA-1"/>
    <property type="gene ID" value="EVEC_0000520601"/>
</dbReference>
<sequence length="329" mass="36872">MPTGKIKFVLSSSESEPGYPADNLLRQSNGRTKWKGKSGATQNVVILQLENEDFLTSIDIGNEFSALIEVLVSRSSEKNKMFSTFCLRNVNCCKYGIITIVPSASFMSVAESRAERNGNRVRIFSRMDMVVCSQPFNKKLPYGLSFISFVVKGEDRERQHKEQVPKIPLKLKATSSDLTSSFYCGGMFKKLRPSLEVRKKTSRYVTSTELPSISSPGPSSTSDGARNVAYAKKETSVPFDKLLDGVVFCLSGYENPLRGAIREKALDMGADYRTDWTSDCTHLICAFPNTPKWRSVGKKGTIVTGKWIEKCFLLKKRVPEKLYYSRVEP</sequence>
<evidence type="ECO:0000256" key="1">
    <source>
        <dbReference type="ARBA" id="ARBA00004123"/>
    </source>
</evidence>
<dbReference type="InterPro" id="IPR036420">
    <property type="entry name" value="BRCT_dom_sf"/>
</dbReference>
<dbReference type="AlphaFoldDB" id="A0A0N4V4V6"/>
<evidence type="ECO:0000256" key="5">
    <source>
        <dbReference type="ARBA" id="ARBA00023242"/>
    </source>
</evidence>
<dbReference type="PANTHER" id="PTHR11370:SF5">
    <property type="entry name" value="DNA REPAIR PROTEIN XRCC1"/>
    <property type="match status" value="1"/>
</dbReference>
<dbReference type="Gene3D" id="2.60.120.260">
    <property type="entry name" value="Galactose-binding domain-like"/>
    <property type="match status" value="1"/>
</dbReference>
<evidence type="ECO:0000313" key="7">
    <source>
        <dbReference type="EMBL" id="VDD90108.1"/>
    </source>
</evidence>
<evidence type="ECO:0000259" key="6">
    <source>
        <dbReference type="PROSITE" id="PS50172"/>
    </source>
</evidence>
<evidence type="ECO:0000313" key="9">
    <source>
        <dbReference type="WBParaSite" id="EVEC_0000520601-mRNA-1"/>
    </source>
</evidence>
<evidence type="ECO:0000313" key="8">
    <source>
        <dbReference type="Proteomes" id="UP000274131"/>
    </source>
</evidence>
<dbReference type="InterPro" id="IPR045080">
    <property type="entry name" value="BRCT_XRCC1_rpt1"/>
</dbReference>
<reference evidence="9" key="1">
    <citation type="submission" date="2017-02" db="UniProtKB">
        <authorList>
            <consortium name="WormBaseParasite"/>
        </authorList>
    </citation>
    <scope>IDENTIFICATION</scope>
</reference>
<evidence type="ECO:0000256" key="2">
    <source>
        <dbReference type="ARBA" id="ARBA00022737"/>
    </source>
</evidence>
<dbReference type="EMBL" id="UXUI01007984">
    <property type="protein sequence ID" value="VDD90108.1"/>
    <property type="molecule type" value="Genomic_DNA"/>
</dbReference>
<dbReference type="Gene3D" id="3.40.50.10190">
    <property type="entry name" value="BRCT domain"/>
    <property type="match status" value="1"/>
</dbReference>
<evidence type="ECO:0000256" key="4">
    <source>
        <dbReference type="ARBA" id="ARBA00023204"/>
    </source>
</evidence>
<dbReference type="PROSITE" id="PS50172">
    <property type="entry name" value="BRCT"/>
    <property type="match status" value="1"/>
</dbReference>
<keyword evidence="3" id="KW-0227">DNA damage</keyword>
<dbReference type="GO" id="GO:0006284">
    <property type="term" value="P:base-excision repair"/>
    <property type="evidence" value="ECO:0007669"/>
    <property type="project" value="InterPro"/>
</dbReference>
<protein>
    <submittedName>
        <fullName evidence="9">BRCT domain-containing protein</fullName>
    </submittedName>
</protein>
<keyword evidence="2" id="KW-0677">Repeat</keyword>
<proteinExistence type="predicted"/>
<gene>
    <name evidence="7" type="ORF">EVEC_LOCUS4859</name>
</gene>
<dbReference type="GO" id="GO:0003684">
    <property type="term" value="F:damaged DNA binding"/>
    <property type="evidence" value="ECO:0007669"/>
    <property type="project" value="InterPro"/>
</dbReference>
<dbReference type="SMART" id="SM00292">
    <property type="entry name" value="BRCT"/>
    <property type="match status" value="1"/>
</dbReference>
<dbReference type="InterPro" id="IPR001357">
    <property type="entry name" value="BRCT_dom"/>
</dbReference>
<organism evidence="9">
    <name type="scientific">Enterobius vermicularis</name>
    <name type="common">Human pinworm</name>
    <dbReference type="NCBI Taxonomy" id="51028"/>
    <lineage>
        <taxon>Eukaryota</taxon>
        <taxon>Metazoa</taxon>
        <taxon>Ecdysozoa</taxon>
        <taxon>Nematoda</taxon>
        <taxon>Chromadorea</taxon>
        <taxon>Rhabditida</taxon>
        <taxon>Spirurina</taxon>
        <taxon>Oxyuridomorpha</taxon>
        <taxon>Oxyuroidea</taxon>
        <taxon>Oxyuridae</taxon>
        <taxon>Enterobius</taxon>
    </lineage>
</organism>
<reference evidence="7 8" key="2">
    <citation type="submission" date="2018-10" db="EMBL/GenBank/DDBJ databases">
        <authorList>
            <consortium name="Pathogen Informatics"/>
        </authorList>
    </citation>
    <scope>NUCLEOTIDE SEQUENCE [LARGE SCALE GENOMIC DNA]</scope>
</reference>
<dbReference type="Proteomes" id="UP000274131">
    <property type="component" value="Unassembled WGS sequence"/>
</dbReference>
<comment type="subcellular location">
    <subcellularLocation>
        <location evidence="1">Nucleus</location>
    </subcellularLocation>
</comment>
<dbReference type="SUPFAM" id="SSF49785">
    <property type="entry name" value="Galactose-binding domain-like"/>
    <property type="match status" value="1"/>
</dbReference>
<feature type="domain" description="BRCT" evidence="6">
    <location>
        <begin position="238"/>
        <end position="325"/>
    </location>
</feature>
<dbReference type="STRING" id="51028.A0A0N4V4V6"/>
<dbReference type="PANTHER" id="PTHR11370">
    <property type="entry name" value="DNA-REPAIR PROTEIN XRCC1"/>
    <property type="match status" value="1"/>
</dbReference>
<name>A0A0N4V4V6_ENTVE</name>
<dbReference type="GO" id="GO:0006303">
    <property type="term" value="P:double-strand break repair via nonhomologous end joining"/>
    <property type="evidence" value="ECO:0007669"/>
    <property type="project" value="InterPro"/>
</dbReference>
<dbReference type="SUPFAM" id="SSF52113">
    <property type="entry name" value="BRCT domain"/>
    <property type="match status" value="1"/>
</dbReference>
<dbReference type="CDD" id="cd17725">
    <property type="entry name" value="BRCT_XRCC1_rpt1"/>
    <property type="match status" value="1"/>
</dbReference>
<keyword evidence="8" id="KW-1185">Reference proteome</keyword>
<dbReference type="GO" id="GO:0000012">
    <property type="term" value="P:single strand break repair"/>
    <property type="evidence" value="ECO:0007669"/>
    <property type="project" value="InterPro"/>
</dbReference>
<dbReference type="Pfam" id="PF12738">
    <property type="entry name" value="PTCB-BRCT"/>
    <property type="match status" value="1"/>
</dbReference>